<dbReference type="InterPro" id="IPR023393">
    <property type="entry name" value="START-like_dom_sf"/>
</dbReference>
<dbReference type="OrthoDB" id="581838at2"/>
<organism evidence="2 3">
    <name type="scientific">Mycobacterium heckeshornense</name>
    <dbReference type="NCBI Taxonomy" id="110505"/>
    <lineage>
        <taxon>Bacteria</taxon>
        <taxon>Bacillati</taxon>
        <taxon>Actinomycetota</taxon>
        <taxon>Actinomycetes</taxon>
        <taxon>Mycobacteriales</taxon>
        <taxon>Mycobacteriaceae</taxon>
        <taxon>Mycobacterium</taxon>
    </lineage>
</organism>
<dbReference type="SUPFAM" id="SSF55961">
    <property type="entry name" value="Bet v1-like"/>
    <property type="match status" value="1"/>
</dbReference>
<evidence type="ECO:0000313" key="3">
    <source>
        <dbReference type="Proteomes" id="UP000595446"/>
    </source>
</evidence>
<sequence>MFPCERVDLSFIETAPYRFRNSVELAITPGQLFEVLGDPQSWPQWATVITKVTWTSPEPRGVGATRIVEMRGGIVGDEEFLAWEPFTRIAFRFNNCSTPAVAAFAEEYRVEAIPGGCRLTWTMAQKPAGVARLAMFAGRPLLNRMLRRFLANLRTYTDTRFGAAPVSSPTDTGADSQPRRNATESAP</sequence>
<gene>
    <name evidence="2" type="ORF">MHEC_30400</name>
</gene>
<dbReference type="EMBL" id="AP024237">
    <property type="protein sequence ID" value="BCO36607.1"/>
    <property type="molecule type" value="Genomic_DNA"/>
</dbReference>
<feature type="compositionally biased region" description="Polar residues" evidence="1">
    <location>
        <begin position="167"/>
        <end position="176"/>
    </location>
</feature>
<protein>
    <submittedName>
        <fullName evidence="2">Uncharacterized protein</fullName>
    </submittedName>
</protein>
<dbReference type="InterPro" id="IPR019587">
    <property type="entry name" value="Polyketide_cyclase/dehydratase"/>
</dbReference>
<reference evidence="2 3" key="1">
    <citation type="submission" date="2020-12" db="EMBL/GenBank/DDBJ databases">
        <title>Complete genome sequence of Mycobacterium heckeshornense JCM 15655T, closely related to a pathogenic non-tuberculous mycobacterial species Mycobacterium xenopi.</title>
        <authorList>
            <person name="Yoshida M."/>
            <person name="Fukano H."/>
            <person name="Asakura T."/>
            <person name="Suzuki M."/>
            <person name="Hoshino Y."/>
        </authorList>
    </citation>
    <scope>NUCLEOTIDE SEQUENCE [LARGE SCALE GENOMIC DNA]</scope>
    <source>
        <strain evidence="2 3">JCM 15655</strain>
    </source>
</reference>
<dbReference type="CDD" id="cd07821">
    <property type="entry name" value="PYR_PYL_RCAR_like"/>
    <property type="match status" value="1"/>
</dbReference>
<dbReference type="AlphaFoldDB" id="A0A2G8B6Y2"/>
<dbReference type="Proteomes" id="UP000595446">
    <property type="component" value="Chromosome"/>
</dbReference>
<dbReference type="Gene3D" id="3.30.530.20">
    <property type="match status" value="1"/>
</dbReference>
<feature type="region of interest" description="Disordered" evidence="1">
    <location>
        <begin position="161"/>
        <end position="187"/>
    </location>
</feature>
<keyword evidence="3" id="KW-1185">Reference proteome</keyword>
<evidence type="ECO:0000313" key="2">
    <source>
        <dbReference type="EMBL" id="BCO36607.1"/>
    </source>
</evidence>
<feature type="compositionally biased region" description="Basic and acidic residues" evidence="1">
    <location>
        <begin position="177"/>
        <end position="187"/>
    </location>
</feature>
<name>A0A2G8B6Y2_9MYCO</name>
<accession>A0A2G8B6Y2</accession>
<dbReference type="RefSeq" id="WP_048892173.1">
    <property type="nucleotide sequence ID" value="NZ_AP024237.1"/>
</dbReference>
<proteinExistence type="predicted"/>
<dbReference type="STRING" id="110505.ACT16_14425"/>
<dbReference type="Pfam" id="PF10604">
    <property type="entry name" value="Polyketide_cyc2"/>
    <property type="match status" value="1"/>
</dbReference>
<evidence type="ECO:0000256" key="1">
    <source>
        <dbReference type="SAM" id="MobiDB-lite"/>
    </source>
</evidence>